<dbReference type="NCBIfam" id="TIGR00585">
    <property type="entry name" value="mutl"/>
    <property type="match status" value="1"/>
</dbReference>
<dbReference type="SUPFAM" id="SSF55874">
    <property type="entry name" value="ATPase domain of HSP90 chaperone/DNA topoisomerase II/histidine kinase"/>
    <property type="match status" value="1"/>
</dbReference>
<keyword evidence="3" id="KW-0238">DNA-binding</keyword>
<name>A0A8B6BZ91_MYTGA</name>
<dbReference type="PROSITE" id="PS00058">
    <property type="entry name" value="DNA_MISMATCH_REPAIR_1"/>
    <property type="match status" value="1"/>
</dbReference>
<dbReference type="PANTHER" id="PTHR10073:SF54">
    <property type="entry name" value="PMS1 PROTEIN HOMOLOG 1"/>
    <property type="match status" value="1"/>
</dbReference>
<evidence type="ECO:0000256" key="2">
    <source>
        <dbReference type="ARBA" id="ARBA00022763"/>
    </source>
</evidence>
<comment type="caution">
    <text evidence="6">The sequence shown here is derived from an EMBL/GenBank/DDBJ whole genome shotgun (WGS) entry which is preliminary data.</text>
</comment>
<dbReference type="PANTHER" id="PTHR10073">
    <property type="entry name" value="DNA MISMATCH REPAIR PROTEIN MLH, PMS, MUTL"/>
    <property type="match status" value="1"/>
</dbReference>
<dbReference type="GO" id="GO:0032389">
    <property type="term" value="C:MutLalpha complex"/>
    <property type="evidence" value="ECO:0007669"/>
    <property type="project" value="TreeGrafter"/>
</dbReference>
<protein>
    <submittedName>
        <fullName evidence="6">DNA mismatch repair protein PMS1</fullName>
    </submittedName>
</protein>
<dbReference type="Pfam" id="PF13589">
    <property type="entry name" value="HATPase_c_3"/>
    <property type="match status" value="1"/>
</dbReference>
<dbReference type="SMART" id="SM00398">
    <property type="entry name" value="HMG"/>
    <property type="match status" value="1"/>
</dbReference>
<dbReference type="GO" id="GO:0006298">
    <property type="term" value="P:mismatch repair"/>
    <property type="evidence" value="ECO:0007669"/>
    <property type="project" value="InterPro"/>
</dbReference>
<feature type="compositionally biased region" description="Polar residues" evidence="4">
    <location>
        <begin position="732"/>
        <end position="744"/>
    </location>
</feature>
<feature type="compositionally biased region" description="Polar residues" evidence="4">
    <location>
        <begin position="661"/>
        <end position="673"/>
    </location>
</feature>
<keyword evidence="2" id="KW-0227">DNA damage</keyword>
<feature type="compositionally biased region" description="Polar residues" evidence="4">
    <location>
        <begin position="714"/>
        <end position="726"/>
    </location>
</feature>
<dbReference type="PROSITE" id="PS50118">
    <property type="entry name" value="HMG_BOX_2"/>
    <property type="match status" value="1"/>
</dbReference>
<dbReference type="EMBL" id="UYJE01000935">
    <property type="protein sequence ID" value="VDH97769.1"/>
    <property type="molecule type" value="Genomic_DNA"/>
</dbReference>
<feature type="compositionally biased region" description="Polar residues" evidence="4">
    <location>
        <begin position="696"/>
        <end position="708"/>
    </location>
</feature>
<keyword evidence="3" id="KW-0539">Nucleus</keyword>
<dbReference type="CDD" id="cd00084">
    <property type="entry name" value="HMG-box_SF"/>
    <property type="match status" value="1"/>
</dbReference>
<proteinExistence type="inferred from homology"/>
<dbReference type="Pfam" id="PF01119">
    <property type="entry name" value="DNA_mis_repair"/>
    <property type="match status" value="1"/>
</dbReference>
<dbReference type="InterPro" id="IPR014762">
    <property type="entry name" value="DNA_mismatch_repair_CS"/>
</dbReference>
<dbReference type="SUPFAM" id="SSF54211">
    <property type="entry name" value="Ribosomal protein S5 domain 2-like"/>
    <property type="match status" value="1"/>
</dbReference>
<dbReference type="InterPro" id="IPR038973">
    <property type="entry name" value="MutL/Mlh/Pms-like"/>
</dbReference>
<comment type="similarity">
    <text evidence="1">Belongs to the DNA mismatch repair MutL/HexB family.</text>
</comment>
<dbReference type="GO" id="GO:0016887">
    <property type="term" value="F:ATP hydrolysis activity"/>
    <property type="evidence" value="ECO:0007669"/>
    <property type="project" value="InterPro"/>
</dbReference>
<dbReference type="SUPFAM" id="SSF47095">
    <property type="entry name" value="HMG-box"/>
    <property type="match status" value="1"/>
</dbReference>
<dbReference type="Gene3D" id="3.30.565.10">
    <property type="entry name" value="Histidine kinase-like ATPase, C-terminal domain"/>
    <property type="match status" value="1"/>
</dbReference>
<feature type="compositionally biased region" description="Polar residues" evidence="4">
    <location>
        <begin position="626"/>
        <end position="638"/>
    </location>
</feature>
<dbReference type="InterPro" id="IPR020568">
    <property type="entry name" value="Ribosomal_Su5_D2-typ_SF"/>
</dbReference>
<feature type="DNA-binding region" description="HMG box" evidence="3">
    <location>
        <begin position="826"/>
        <end position="894"/>
    </location>
</feature>
<dbReference type="GO" id="GO:0030983">
    <property type="term" value="F:mismatched DNA binding"/>
    <property type="evidence" value="ECO:0007669"/>
    <property type="project" value="InterPro"/>
</dbReference>
<organism evidence="6 7">
    <name type="scientific">Mytilus galloprovincialis</name>
    <name type="common">Mediterranean mussel</name>
    <dbReference type="NCBI Taxonomy" id="29158"/>
    <lineage>
        <taxon>Eukaryota</taxon>
        <taxon>Metazoa</taxon>
        <taxon>Spiralia</taxon>
        <taxon>Lophotrochozoa</taxon>
        <taxon>Mollusca</taxon>
        <taxon>Bivalvia</taxon>
        <taxon>Autobranchia</taxon>
        <taxon>Pteriomorphia</taxon>
        <taxon>Mytilida</taxon>
        <taxon>Mytiloidea</taxon>
        <taxon>Mytilidae</taxon>
        <taxon>Mytilinae</taxon>
        <taxon>Mytilus</taxon>
    </lineage>
</organism>
<dbReference type="InterPro" id="IPR013507">
    <property type="entry name" value="DNA_mismatch_S5_2-like"/>
</dbReference>
<feature type="compositionally biased region" description="Polar residues" evidence="4">
    <location>
        <begin position="679"/>
        <end position="690"/>
    </location>
</feature>
<dbReference type="OrthoDB" id="10263226at2759"/>
<dbReference type="FunFam" id="3.30.565.10:FF:000017">
    <property type="entry name" value="PMS1 homolog 1, mismatch repair system component"/>
    <property type="match status" value="1"/>
</dbReference>
<dbReference type="InterPro" id="IPR009071">
    <property type="entry name" value="HMG_box_dom"/>
</dbReference>
<feature type="compositionally biased region" description="Polar residues" evidence="4">
    <location>
        <begin position="644"/>
        <end position="655"/>
    </location>
</feature>
<evidence type="ECO:0000256" key="3">
    <source>
        <dbReference type="PROSITE-ProRule" id="PRU00267"/>
    </source>
</evidence>
<gene>
    <name evidence="6" type="ORF">MGAL_10B043201</name>
</gene>
<evidence type="ECO:0000313" key="7">
    <source>
        <dbReference type="Proteomes" id="UP000596742"/>
    </source>
</evidence>
<evidence type="ECO:0000256" key="1">
    <source>
        <dbReference type="ARBA" id="ARBA00006082"/>
    </source>
</evidence>
<dbReference type="Proteomes" id="UP000596742">
    <property type="component" value="Unassembled WGS sequence"/>
</dbReference>
<dbReference type="FunFam" id="3.30.230.10:FF:000030">
    <property type="entry name" value="PMS1 homolog 1, mismatch repair system component"/>
    <property type="match status" value="1"/>
</dbReference>
<keyword evidence="7" id="KW-1185">Reference proteome</keyword>
<dbReference type="AlphaFoldDB" id="A0A8B6BZ91"/>
<dbReference type="GO" id="GO:0005524">
    <property type="term" value="F:ATP binding"/>
    <property type="evidence" value="ECO:0007669"/>
    <property type="project" value="InterPro"/>
</dbReference>
<dbReference type="InterPro" id="IPR036890">
    <property type="entry name" value="HATPase_C_sf"/>
</dbReference>
<dbReference type="GO" id="GO:0140664">
    <property type="term" value="F:ATP-dependent DNA damage sensor activity"/>
    <property type="evidence" value="ECO:0007669"/>
    <property type="project" value="InterPro"/>
</dbReference>
<feature type="compositionally biased region" description="Polar residues" evidence="4">
    <location>
        <begin position="750"/>
        <end position="762"/>
    </location>
</feature>
<evidence type="ECO:0000313" key="6">
    <source>
        <dbReference type="EMBL" id="VDH97769.1"/>
    </source>
</evidence>
<dbReference type="Pfam" id="PF00505">
    <property type="entry name" value="HMG_box"/>
    <property type="match status" value="1"/>
</dbReference>
<dbReference type="InterPro" id="IPR014721">
    <property type="entry name" value="Ribsml_uS5_D2-typ_fold_subgr"/>
</dbReference>
<dbReference type="SMART" id="SM01340">
    <property type="entry name" value="DNA_mis_repair"/>
    <property type="match status" value="1"/>
</dbReference>
<dbReference type="InterPro" id="IPR036910">
    <property type="entry name" value="HMG_box_dom_sf"/>
</dbReference>
<dbReference type="CDD" id="cd16926">
    <property type="entry name" value="HATPase_MutL-MLH-PMS-like"/>
    <property type="match status" value="1"/>
</dbReference>
<accession>A0A8B6BZ91</accession>
<dbReference type="Gene3D" id="3.30.230.10">
    <property type="match status" value="1"/>
</dbReference>
<feature type="domain" description="HMG box" evidence="5">
    <location>
        <begin position="826"/>
        <end position="894"/>
    </location>
</feature>
<sequence>MSTLAALNPSTIRLLGGTQVITSVFSVVKELIENALDAGASTIDIRLENYGLDKVEVRDNGIGIPNQNVPFVAKRYHTSKIESFSDIQHLETYGFRGEALGSLCTVSTLSITTKTREDEVSLSYAFNNQGQIISSHPSHLTQGTTVTAIGLFKNIPVRRQFYNTNKKKKEEIKKIEDLLIAFSIILPKLRFTLNHDKERIFQKNGCPDVRTAMLSILGRNVLNCLVQKTVQLEDLKITIDLFLPNPASDVLTTSKSDNSRCICAINRRPVQMKDMEKLIRQHYVSHKKTDCHRHPIYFLSVTLATDQIDVNVDPNKTIVLLHQKAEITKGLISILEELYGSISKSNDDTVTNHDNSYTDSNKGDMSSDFDDSLVVIPVTSNQPNIPVVKISTNNKNIVLTKHNQLETISEKLEERIENIVSNKIYNDDLEKEENISLTQLGKPVFQVVEESLDDWINEKNDNISSTVSKQIERDVANIEKTPNNIIQNIEKGQDPSTSDKHLLDNLSVNQITCNILFESNPKLSDIYSDIVSTWKDSPLEDGPEIPVQLPEVQSESTCLSENQNCSEKGQNKGMEVDANTDEINQENVCQTKRNETASGNADMCSKEKSLTNDTKSALARADMWSSGKSLTNGTTSGSADMWNSGKSLTNETSGSADMWSNGKSLTNGTTSGSADMWNSGKSLTNETSGSAAMWSNRKSLTNETTSASADMWSNRKSLTNETTSASADMWSNRKSLTNETTSGSAEMWSNGKSLTNETTSASADMWSRGKSLTNDTTDIQPVTILQGKRLMSLSVCDEGPPLKKRLVIPQDEGQRRLSDIVSSQPVKHPQTAFILYCKDNRSRVIAENPLADYDKVTRILENRWEDLPDEDKDKYFQKTSPVKTTIKRTSIGSEKKERNFCGKMKQKNKSSKSWTTIKDKLMKQKLSSALQKTKNVSFSLPDLKTVFSQKMFASQSQNSSHINLIGPLKTCGVWIGCHSNCLKIINPHRIQETVLYHNLMANFIVQSEKLEPPMQLTKSHLGETLWTTLTSLADQMCSSGIYNVIQDKRLTANGIGVTFHIELGEFTAKITELCRCIPVYGLADVKEVLQLISTTKAITVAETRPLKVLNYLQGEAVRMARQLPRQQSRDDMVDILIQKETMLPLKCENCLHNKPFYHTVYSLDDIPLTQSQAQ</sequence>
<evidence type="ECO:0000259" key="5">
    <source>
        <dbReference type="PROSITE" id="PS50118"/>
    </source>
</evidence>
<feature type="region of interest" description="Disordered" evidence="4">
    <location>
        <begin position="626"/>
        <end position="772"/>
    </location>
</feature>
<evidence type="ECO:0000256" key="4">
    <source>
        <dbReference type="SAM" id="MobiDB-lite"/>
    </source>
</evidence>
<dbReference type="InterPro" id="IPR002099">
    <property type="entry name" value="MutL/Mlh/PMS"/>
</dbReference>
<dbReference type="Gene3D" id="1.10.30.10">
    <property type="entry name" value="High mobility group box domain"/>
    <property type="match status" value="1"/>
</dbReference>
<reference evidence="6" key="1">
    <citation type="submission" date="2018-11" db="EMBL/GenBank/DDBJ databases">
        <authorList>
            <person name="Alioto T."/>
            <person name="Alioto T."/>
        </authorList>
    </citation>
    <scope>NUCLEOTIDE SEQUENCE</scope>
</reference>